<protein>
    <submittedName>
        <fullName evidence="3">Toxin-antitoxin system antitoxin component AbrB family domain protein</fullName>
    </submittedName>
</protein>
<keyword evidence="4" id="KW-1185">Reference proteome</keyword>
<name>A0A7H1MEZ6_9NEIS</name>
<dbReference type="InterPro" id="IPR007159">
    <property type="entry name" value="SpoVT-AbrB_dom"/>
</dbReference>
<dbReference type="EMBL" id="CP060414">
    <property type="protein sequence ID" value="QNT60211.1"/>
    <property type="molecule type" value="Genomic_DNA"/>
</dbReference>
<evidence type="ECO:0000313" key="4">
    <source>
        <dbReference type="Proteomes" id="UP000516412"/>
    </source>
</evidence>
<accession>A0A7H1MEZ6</accession>
<keyword evidence="1" id="KW-0238">DNA-binding</keyword>
<evidence type="ECO:0000313" key="3">
    <source>
        <dbReference type="EMBL" id="QNT60211.1"/>
    </source>
</evidence>
<dbReference type="KEGG" id="nmus:H7A79_2069"/>
<dbReference type="AlphaFoldDB" id="A0A7H1MEZ6"/>
<dbReference type="RefSeq" id="WP_246407904.1">
    <property type="nucleotide sequence ID" value="NZ_CP060414.2"/>
</dbReference>
<organism evidence="3 4">
    <name type="scientific">Neisseria musculi</name>
    <dbReference type="NCBI Taxonomy" id="1815583"/>
    <lineage>
        <taxon>Bacteria</taxon>
        <taxon>Pseudomonadati</taxon>
        <taxon>Pseudomonadota</taxon>
        <taxon>Betaproteobacteria</taxon>
        <taxon>Neisseriales</taxon>
        <taxon>Neisseriaceae</taxon>
        <taxon>Neisseria</taxon>
    </lineage>
</organism>
<feature type="domain" description="SpoVT-AbrB" evidence="2">
    <location>
        <begin position="2"/>
        <end position="48"/>
    </location>
</feature>
<sequence>MATTLRLSSKSQVTFKQEFLHHLGISAGDEMEVYKLPNGELRIRAKAKLAQTKSIREFAGRLKNEAGVHLSVEEINQAVAEAAVAGAGMERKLVIDTNVHLGAVARFRLVRA</sequence>
<dbReference type="GO" id="GO:0003677">
    <property type="term" value="F:DNA binding"/>
    <property type="evidence" value="ECO:0007669"/>
    <property type="project" value="UniProtKB-UniRule"/>
</dbReference>
<evidence type="ECO:0000259" key="2">
    <source>
        <dbReference type="PROSITE" id="PS51740"/>
    </source>
</evidence>
<proteinExistence type="predicted"/>
<gene>
    <name evidence="3" type="ORF">H7A79_2069</name>
</gene>
<dbReference type="PROSITE" id="PS51740">
    <property type="entry name" value="SPOVT_ABRB"/>
    <property type="match status" value="1"/>
</dbReference>
<reference evidence="3" key="1">
    <citation type="submission" date="2024-06" db="EMBL/GenBank/DDBJ databases">
        <title>Complete Genome Sequence of mouse commensal type strain Neisseria musculi.</title>
        <authorList>
            <person name="Thapa E."/>
            <person name="Aluvathingal J."/>
            <person name="Nadendla S."/>
            <person name="Mehta A."/>
            <person name="Tettelin H."/>
            <person name="Weyand N.J."/>
        </authorList>
    </citation>
    <scope>NUCLEOTIDE SEQUENCE</scope>
    <source>
        <strain evidence="3">NW831</strain>
    </source>
</reference>
<dbReference type="Proteomes" id="UP000516412">
    <property type="component" value="Chromosome"/>
</dbReference>
<evidence type="ECO:0000256" key="1">
    <source>
        <dbReference type="PROSITE-ProRule" id="PRU01076"/>
    </source>
</evidence>